<dbReference type="InterPro" id="IPR052517">
    <property type="entry name" value="GlcG_carb_metab_protein"/>
</dbReference>
<gene>
    <name evidence="1" type="ORF">MNBD_GAMMA16-2195</name>
</gene>
<proteinExistence type="predicted"/>
<evidence type="ECO:0000313" key="1">
    <source>
        <dbReference type="EMBL" id="VAW85120.1"/>
    </source>
</evidence>
<reference evidence="1" key="1">
    <citation type="submission" date="2018-06" db="EMBL/GenBank/DDBJ databases">
        <authorList>
            <person name="Zhirakovskaya E."/>
        </authorList>
    </citation>
    <scope>NUCLEOTIDE SEQUENCE</scope>
</reference>
<dbReference type="InterPro" id="IPR005624">
    <property type="entry name" value="PduO/GlcC-like"/>
</dbReference>
<dbReference type="Pfam" id="PF03928">
    <property type="entry name" value="HbpS-like"/>
    <property type="match status" value="1"/>
</dbReference>
<sequence length="177" mass="18619">MKMQEWIDFRKVFPVITAVVLFSVFTMPTISEAKDRGSLPAAPYLTLKFAKQAAMSALWKCRSDGYAVSVAVVDRHGVLLTHVRDPLAGPHTVNSAQGKAFTSASMGQPTSRVTALIAENRGLDGLRDMDSRMVILAGGLPIVIDGMRVGGIGVGGAPGGQLDEACAAHGLQNIGAE</sequence>
<name>A0A3B0Z7Z6_9ZZZZ</name>
<dbReference type="PANTHER" id="PTHR34309:SF10">
    <property type="entry name" value="SLR1406 PROTEIN"/>
    <property type="match status" value="1"/>
</dbReference>
<dbReference type="EMBL" id="UOFO01000060">
    <property type="protein sequence ID" value="VAW85120.1"/>
    <property type="molecule type" value="Genomic_DNA"/>
</dbReference>
<dbReference type="InterPro" id="IPR038084">
    <property type="entry name" value="PduO/GlcC-like_sf"/>
</dbReference>
<dbReference type="SUPFAM" id="SSF143744">
    <property type="entry name" value="GlcG-like"/>
    <property type="match status" value="1"/>
</dbReference>
<dbReference type="Gene3D" id="3.30.450.150">
    <property type="entry name" value="Haem-degrading domain"/>
    <property type="match status" value="1"/>
</dbReference>
<organism evidence="1">
    <name type="scientific">hydrothermal vent metagenome</name>
    <dbReference type="NCBI Taxonomy" id="652676"/>
    <lineage>
        <taxon>unclassified sequences</taxon>
        <taxon>metagenomes</taxon>
        <taxon>ecological metagenomes</taxon>
    </lineage>
</organism>
<dbReference type="AlphaFoldDB" id="A0A3B0Z7Z6"/>
<dbReference type="PANTHER" id="PTHR34309">
    <property type="entry name" value="SLR1406 PROTEIN"/>
    <property type="match status" value="1"/>
</dbReference>
<accession>A0A3B0Z7Z6</accession>
<protein>
    <submittedName>
        <fullName evidence="1">(Y14336) putative extracellular protein containing predicted 35aa signal peptide</fullName>
    </submittedName>
</protein>